<keyword evidence="2" id="KW-1133">Transmembrane helix</keyword>
<evidence type="ECO:0000256" key="1">
    <source>
        <dbReference type="SAM" id="MobiDB-lite"/>
    </source>
</evidence>
<feature type="transmembrane region" description="Helical" evidence="2">
    <location>
        <begin position="20"/>
        <end position="41"/>
    </location>
</feature>
<dbReference type="STRING" id="1266370.NITGR_90041"/>
<name>M1YN30_NITG3</name>
<keyword evidence="2" id="KW-0472">Membrane</keyword>
<sequence length="161" mass="17623">MKLGIFRDELPGERKSIINLIMAGYMVVIAILGYMAFYLNIQMAQVERLLTGIDPVTLSAEQFGLLKQSLMRTADRLGNESIWIAVVGGLFSLIAAGYTYNLVIRPLRQLIIYTETGKGELPEIKNNNEIKQLMTAILEKEGSGPQNGAGSKQSAESSGGR</sequence>
<dbReference type="HOGENOM" id="CLU_1641934_0_0_0"/>
<feature type="region of interest" description="Disordered" evidence="1">
    <location>
        <begin position="141"/>
        <end position="161"/>
    </location>
</feature>
<evidence type="ECO:0000256" key="2">
    <source>
        <dbReference type="SAM" id="Phobius"/>
    </source>
</evidence>
<proteinExistence type="predicted"/>
<dbReference type="AlphaFoldDB" id="M1YN30"/>
<dbReference type="Proteomes" id="UP000011704">
    <property type="component" value="Unassembled WGS sequence"/>
</dbReference>
<gene>
    <name evidence="3" type="ORF">NITGR_90041</name>
</gene>
<keyword evidence="4" id="KW-1185">Reference proteome</keyword>
<feature type="transmembrane region" description="Helical" evidence="2">
    <location>
        <begin position="82"/>
        <end position="103"/>
    </location>
</feature>
<dbReference type="InParanoid" id="M1YN30"/>
<dbReference type="EMBL" id="CAQJ01000099">
    <property type="protein sequence ID" value="CCQ91902.1"/>
    <property type="molecule type" value="Genomic_DNA"/>
</dbReference>
<organism evidence="3 4">
    <name type="scientific">Nitrospina gracilis (strain 3/211)</name>
    <dbReference type="NCBI Taxonomy" id="1266370"/>
    <lineage>
        <taxon>Bacteria</taxon>
        <taxon>Pseudomonadati</taxon>
        <taxon>Nitrospinota/Tectimicrobiota group</taxon>
        <taxon>Nitrospinota</taxon>
        <taxon>Nitrospinia</taxon>
        <taxon>Nitrospinales</taxon>
        <taxon>Nitrospinaceae</taxon>
        <taxon>Nitrospina</taxon>
    </lineage>
</organism>
<evidence type="ECO:0000313" key="4">
    <source>
        <dbReference type="Proteomes" id="UP000011704"/>
    </source>
</evidence>
<feature type="compositionally biased region" description="Polar residues" evidence="1">
    <location>
        <begin position="144"/>
        <end position="161"/>
    </location>
</feature>
<reference evidence="3 4" key="1">
    <citation type="journal article" date="2013" name="Front. Microbiol.">
        <title>The genome of Nitrospina gracilis illuminates the metabolism and evolution of the major marine nitrite oxidizer.</title>
        <authorList>
            <person name="Luecker S."/>
            <person name="Nowka B."/>
            <person name="Rattei T."/>
            <person name="Spieck E."/>
            <person name="and Daims H."/>
        </authorList>
    </citation>
    <scope>NUCLEOTIDE SEQUENCE [LARGE SCALE GENOMIC DNA]</scope>
    <source>
        <strain evidence="3 4">3/211</strain>
    </source>
</reference>
<accession>M1YN30</accession>
<keyword evidence="2" id="KW-0812">Transmembrane</keyword>
<dbReference type="RefSeq" id="WP_005011236.1">
    <property type="nucleotide sequence ID" value="NZ_HG422173.1"/>
</dbReference>
<protein>
    <submittedName>
        <fullName evidence="3">Uncharacterized protein</fullName>
    </submittedName>
</protein>
<comment type="caution">
    <text evidence="3">The sequence shown here is derived from an EMBL/GenBank/DDBJ whole genome shotgun (WGS) entry which is preliminary data.</text>
</comment>
<evidence type="ECO:0000313" key="3">
    <source>
        <dbReference type="EMBL" id="CCQ91902.1"/>
    </source>
</evidence>